<comment type="caution">
    <text evidence="2">The sequence shown here is derived from an EMBL/GenBank/DDBJ whole genome shotgun (WGS) entry which is preliminary data.</text>
</comment>
<feature type="domain" description="DUF6884" evidence="1">
    <location>
        <begin position="4"/>
        <end position="132"/>
    </location>
</feature>
<dbReference type="InterPro" id="IPR049251">
    <property type="entry name" value="DUF6884"/>
</dbReference>
<dbReference type="EMBL" id="JARYGZ010000007">
    <property type="protein sequence ID" value="MDH7641144.1"/>
    <property type="molecule type" value="Genomic_DNA"/>
</dbReference>
<protein>
    <recommendedName>
        <fullName evidence="1">DUF6884 domain-containing protein</fullName>
    </recommendedName>
</protein>
<proteinExistence type="predicted"/>
<evidence type="ECO:0000313" key="2">
    <source>
        <dbReference type="EMBL" id="MDH7641144.1"/>
    </source>
</evidence>
<dbReference type="Pfam" id="PF21818">
    <property type="entry name" value="DUF6884"/>
    <property type="match status" value="1"/>
</dbReference>
<name>A0ABT6N7Q3_9SPHN</name>
<evidence type="ECO:0000259" key="1">
    <source>
        <dbReference type="Pfam" id="PF21818"/>
    </source>
</evidence>
<sequence>MTPVHLVQCVAGKGTTPAPARDLYTSDWFVKARAYVEAQGGPWFILSAEHGLVDPDETIAPYDVTLNTMRAADRAAWDRRVVEQLARAVDPAAPIVILAGDRYRRAVVEWAGARTTVPMAGLGIGSQKSWLRNAVLGCSKAAQLT</sequence>
<dbReference type="Proteomes" id="UP001160625">
    <property type="component" value="Unassembled WGS sequence"/>
</dbReference>
<reference evidence="2" key="1">
    <citation type="submission" date="2023-04" db="EMBL/GenBank/DDBJ databases">
        <title>Sphingomonas sp. MAHUQ-71 isolated from rice field.</title>
        <authorList>
            <person name="Huq M.A."/>
        </authorList>
    </citation>
    <scope>NUCLEOTIDE SEQUENCE</scope>
    <source>
        <strain evidence="2">MAHUQ-71</strain>
    </source>
</reference>
<organism evidence="2 3">
    <name type="scientific">Sphingomonas oryzagri</name>
    <dbReference type="NCBI Taxonomy" id="3042314"/>
    <lineage>
        <taxon>Bacteria</taxon>
        <taxon>Pseudomonadati</taxon>
        <taxon>Pseudomonadota</taxon>
        <taxon>Alphaproteobacteria</taxon>
        <taxon>Sphingomonadales</taxon>
        <taxon>Sphingomonadaceae</taxon>
        <taxon>Sphingomonas</taxon>
    </lineage>
</organism>
<gene>
    <name evidence="2" type="ORF">QGN17_20585</name>
</gene>
<dbReference type="RefSeq" id="WP_281046483.1">
    <property type="nucleotide sequence ID" value="NZ_JARYGZ010000007.1"/>
</dbReference>
<accession>A0ABT6N7Q3</accession>
<keyword evidence="3" id="KW-1185">Reference proteome</keyword>
<evidence type="ECO:0000313" key="3">
    <source>
        <dbReference type="Proteomes" id="UP001160625"/>
    </source>
</evidence>